<keyword evidence="3 7" id="KW-0808">Transferase</keyword>
<keyword evidence="4 7" id="KW-0547">Nucleotide-binding</keyword>
<dbReference type="GO" id="GO:0005524">
    <property type="term" value="F:ATP binding"/>
    <property type="evidence" value="ECO:0007669"/>
    <property type="project" value="UniProtKB-UniRule"/>
</dbReference>
<evidence type="ECO:0000256" key="2">
    <source>
        <dbReference type="ARBA" id="ARBA00022552"/>
    </source>
</evidence>
<dbReference type="GO" id="GO:0016887">
    <property type="term" value="F:ATP hydrolysis activity"/>
    <property type="evidence" value="ECO:0007669"/>
    <property type="project" value="InterPro"/>
</dbReference>
<protein>
    <recommendedName>
        <fullName evidence="7">Putative adenylate kinase</fullName>
        <shortName evidence="7">AK</shortName>
        <ecNumber evidence="7">2.7.4.3</ecNumber>
    </recommendedName>
    <alternativeName>
        <fullName evidence="7">ATP-AMP transphosphorylase</fullName>
    </alternativeName>
</protein>
<dbReference type="GO" id="GO:0042274">
    <property type="term" value="P:ribosomal small subunit biogenesis"/>
    <property type="evidence" value="ECO:0007669"/>
    <property type="project" value="UniProtKB-UniRule"/>
</dbReference>
<proteinExistence type="inferred from homology"/>
<keyword evidence="1 7" id="KW-0690">Ribosome biogenesis</keyword>
<dbReference type="HAMAP" id="MF_00039">
    <property type="entry name" value="Adenylate_kinase_AK6"/>
    <property type="match status" value="1"/>
</dbReference>
<dbReference type="SUPFAM" id="SSF52540">
    <property type="entry name" value="P-loop containing nucleoside triphosphate hydrolases"/>
    <property type="match status" value="1"/>
</dbReference>
<dbReference type="KEGG" id="flt:Sv326_0053"/>
<dbReference type="Pfam" id="PF13238">
    <property type="entry name" value="AAA_18"/>
    <property type="match status" value="1"/>
</dbReference>
<dbReference type="PANTHER" id="PTHR12595:SF0">
    <property type="entry name" value="ADENYLATE KINASE ISOENZYME 6"/>
    <property type="match status" value="1"/>
</dbReference>
<name>A0A7D5XL15_FERL1</name>
<feature type="binding site" evidence="7">
    <location>
        <position position="16"/>
    </location>
    <ligand>
        <name>ATP</name>
        <dbReference type="ChEBI" id="CHEBI:30616"/>
    </ligand>
</feature>
<evidence type="ECO:0000256" key="4">
    <source>
        <dbReference type="ARBA" id="ARBA00022741"/>
    </source>
</evidence>
<feature type="region of interest" description="LID" evidence="7">
    <location>
        <begin position="105"/>
        <end position="115"/>
    </location>
</feature>
<evidence type="ECO:0000313" key="8">
    <source>
        <dbReference type="EMBL" id="QLJ52228.1"/>
    </source>
</evidence>
<reference evidence="9" key="1">
    <citation type="submission" date="2020-07" db="EMBL/GenBank/DDBJ databases">
        <title>Metabolic diversity and evolutionary history of the archaeal phylum ###Micrarchaeota### uncovered from a freshwater lake metagenome.</title>
        <authorList>
            <person name="Kadnikov V.V."/>
            <person name="Savvichev A.S."/>
            <person name="Mardanov A.V."/>
            <person name="Beletsky A.V."/>
            <person name="Chupakov A.V."/>
            <person name="Kokryatskaya N.M."/>
            <person name="Pimenov N.V."/>
            <person name="Ravin N.V."/>
        </authorList>
    </citation>
    <scope>NUCLEOTIDE SEQUENCE [LARGE SCALE GENOMIC DNA]</scope>
</reference>
<evidence type="ECO:0000256" key="3">
    <source>
        <dbReference type="ARBA" id="ARBA00022679"/>
    </source>
</evidence>
<sequence>MFMRIALTGVPGTGKTAIADALAAKGFEVICLNEIVDKKKLWSGKDGFGSRIVNLRKLEHETNKLLSKKRNCVVEGHLACEMKLKCDLVIVCRTKPHVLESRLRKRGYPEKKLNENLMCELLDYCTIKSLGNYRKVYEVETSKNVKKNIEEIMRIVKGKGEKFKAGWVRWGKELRKTVLEGG</sequence>
<dbReference type="InterPro" id="IPR027417">
    <property type="entry name" value="P-loop_NTPase"/>
</dbReference>
<evidence type="ECO:0000256" key="7">
    <source>
        <dbReference type="HAMAP-Rule" id="MF_00039"/>
    </source>
</evidence>
<dbReference type="PANTHER" id="PTHR12595">
    <property type="entry name" value="POS9-ACTIVATING FACTOR FAP7-RELATED"/>
    <property type="match status" value="1"/>
</dbReference>
<comment type="function">
    <text evidence="7">Broad-specificity nucleoside monophosphate (NMP) kinase that catalyzes the reversible transfer of the terminal phosphate group between nucleoside triphosphates and monophosphates. Has also ATPase activity. Involved in the late maturation steps of the 30S ribosomal particles, specifically 16S rRNA maturation. While NMP activity is not required for ribosome maturation, ATPase activity is. Associates transiently with small ribosomal subunit protein uS11. ATP hydrolysis breaks the interaction with uS11. May temporarily remove uS11 from the ribosome to enable a conformational change of the ribosomal RNA that is needed for the final maturation step of the small ribosomal subunit.</text>
</comment>
<comment type="similarity">
    <text evidence="7">Belongs to the adenylate kinase family. AK6 subfamily.</text>
</comment>
<keyword evidence="5 7" id="KW-0418">Kinase</keyword>
<comment type="catalytic activity">
    <reaction evidence="7">
        <text>ATP + H2O = ADP + phosphate + H(+)</text>
        <dbReference type="Rhea" id="RHEA:13065"/>
        <dbReference type="ChEBI" id="CHEBI:15377"/>
        <dbReference type="ChEBI" id="CHEBI:15378"/>
        <dbReference type="ChEBI" id="CHEBI:30616"/>
        <dbReference type="ChEBI" id="CHEBI:43474"/>
        <dbReference type="ChEBI" id="CHEBI:456216"/>
    </reaction>
</comment>
<feature type="binding site" evidence="7">
    <location>
        <position position="14"/>
    </location>
    <ligand>
        <name>ATP</name>
        <dbReference type="ChEBI" id="CHEBI:30616"/>
    </ligand>
</feature>
<feature type="binding site" evidence="7">
    <location>
        <position position="12"/>
    </location>
    <ligand>
        <name>ATP</name>
        <dbReference type="ChEBI" id="CHEBI:30616"/>
    </ligand>
</feature>
<dbReference type="Proteomes" id="UP000510821">
    <property type="component" value="Chromosome"/>
</dbReference>
<evidence type="ECO:0000313" key="9">
    <source>
        <dbReference type="Proteomes" id="UP000510821"/>
    </source>
</evidence>
<dbReference type="InterPro" id="IPR020618">
    <property type="entry name" value="Adenyl_kinase_AK6"/>
</dbReference>
<dbReference type="GO" id="GO:0004017">
    <property type="term" value="F:AMP kinase activity"/>
    <property type="evidence" value="ECO:0007669"/>
    <property type="project" value="UniProtKB-UniRule"/>
</dbReference>
<dbReference type="GO" id="GO:0006364">
    <property type="term" value="P:rRNA processing"/>
    <property type="evidence" value="ECO:0007669"/>
    <property type="project" value="UniProtKB-KW"/>
</dbReference>
<comment type="caution">
    <text evidence="7">Lacks conserved residue(s) required for the propagation of feature annotation.</text>
</comment>
<comment type="subunit">
    <text evidence="7">Interacts with uS11. Not a structural component of 40S pre-ribosomes, but transiently interacts with them by binding to uS11.</text>
</comment>
<organism evidence="8 9">
    <name type="scientific">Fermentimicrarchaeum limneticum</name>
    <dbReference type="NCBI Taxonomy" id="2795018"/>
    <lineage>
        <taxon>Archaea</taxon>
        <taxon>Candidatus Micrarchaeota</taxon>
        <taxon>Candidatus Fermentimicrarchaeales</taxon>
        <taxon>Candidatus Fermentimicrarchaeaceae</taxon>
        <taxon>Candidatus Fermentimicrarchaeum</taxon>
    </lineage>
</organism>
<dbReference type="EC" id="2.7.4.3" evidence="7"/>
<dbReference type="EMBL" id="CP058998">
    <property type="protein sequence ID" value="QLJ52228.1"/>
    <property type="molecule type" value="Genomic_DNA"/>
</dbReference>
<gene>
    <name evidence="8" type="ORF">Sv326_0053</name>
</gene>
<accession>A0A7D5XL15</accession>
<evidence type="ECO:0000256" key="1">
    <source>
        <dbReference type="ARBA" id="ARBA00022517"/>
    </source>
</evidence>
<feature type="binding site" evidence="7">
    <location>
        <position position="15"/>
    </location>
    <ligand>
        <name>ATP</name>
        <dbReference type="ChEBI" id="CHEBI:30616"/>
    </ligand>
</feature>
<dbReference type="Gene3D" id="3.40.50.300">
    <property type="entry name" value="P-loop containing nucleotide triphosphate hydrolases"/>
    <property type="match status" value="1"/>
</dbReference>
<dbReference type="AlphaFoldDB" id="A0A7D5XL15"/>
<comment type="catalytic activity">
    <reaction evidence="7">
        <text>AMP + ATP = 2 ADP</text>
        <dbReference type="Rhea" id="RHEA:12973"/>
        <dbReference type="ChEBI" id="CHEBI:30616"/>
        <dbReference type="ChEBI" id="CHEBI:456215"/>
        <dbReference type="ChEBI" id="CHEBI:456216"/>
        <dbReference type="EC" id="2.7.4.3"/>
    </reaction>
</comment>
<evidence type="ECO:0000256" key="5">
    <source>
        <dbReference type="ARBA" id="ARBA00022777"/>
    </source>
</evidence>
<keyword evidence="6 7" id="KW-0067">ATP-binding</keyword>
<feature type="binding site" evidence="7">
    <location>
        <position position="106"/>
    </location>
    <ligand>
        <name>ATP</name>
        <dbReference type="ChEBI" id="CHEBI:30616"/>
    </ligand>
</feature>
<keyword evidence="2 7" id="KW-0698">rRNA processing</keyword>
<evidence type="ECO:0000256" key="6">
    <source>
        <dbReference type="ARBA" id="ARBA00022840"/>
    </source>
</evidence>